<gene>
    <name evidence="5" type="primary">Aste57867_18924</name>
    <name evidence="4" type="ORF">As57867_018860</name>
    <name evidence="5" type="ORF">ASTE57867_18924</name>
</gene>
<evidence type="ECO:0000313" key="4">
    <source>
        <dbReference type="EMBL" id="KAF0689651.1"/>
    </source>
</evidence>
<keyword evidence="6" id="KW-1185">Reference proteome</keyword>
<evidence type="ECO:0000313" key="5">
    <source>
        <dbReference type="EMBL" id="VFT95656.1"/>
    </source>
</evidence>
<dbReference type="Pfam" id="PF19037">
    <property type="entry name" value="Fuz_longin_2"/>
    <property type="match status" value="1"/>
</dbReference>
<dbReference type="Pfam" id="PF19036">
    <property type="entry name" value="Fuz_longin_1"/>
    <property type="match status" value="1"/>
</dbReference>
<organism evidence="5 6">
    <name type="scientific">Aphanomyces stellatus</name>
    <dbReference type="NCBI Taxonomy" id="120398"/>
    <lineage>
        <taxon>Eukaryota</taxon>
        <taxon>Sar</taxon>
        <taxon>Stramenopiles</taxon>
        <taxon>Oomycota</taxon>
        <taxon>Saprolegniomycetes</taxon>
        <taxon>Saprolegniales</taxon>
        <taxon>Verrucalvaceae</taxon>
        <taxon>Aphanomyces</taxon>
    </lineage>
</organism>
<dbReference type="OrthoDB" id="272411at2759"/>
<evidence type="ECO:0000313" key="6">
    <source>
        <dbReference type="Proteomes" id="UP000332933"/>
    </source>
</evidence>
<dbReference type="PANTHER" id="PTHR13027">
    <property type="entry name" value="SAND PROTEIN-RELATED"/>
    <property type="match status" value="1"/>
</dbReference>
<feature type="domain" description="FUZ/MON1/HPS1 third Longin" evidence="3">
    <location>
        <begin position="289"/>
        <end position="402"/>
    </location>
</feature>
<dbReference type="GO" id="GO:0006623">
    <property type="term" value="P:protein targeting to vacuole"/>
    <property type="evidence" value="ECO:0007669"/>
    <property type="project" value="InterPro"/>
</dbReference>
<evidence type="ECO:0000259" key="3">
    <source>
        <dbReference type="Pfam" id="PF19038"/>
    </source>
</evidence>
<dbReference type="PRINTS" id="PR01546">
    <property type="entry name" value="YEAST73DUF"/>
</dbReference>
<name>A0A485LBN1_9STRA</name>
<reference evidence="5 6" key="1">
    <citation type="submission" date="2019-03" db="EMBL/GenBank/DDBJ databases">
        <authorList>
            <person name="Gaulin E."/>
            <person name="Dumas B."/>
        </authorList>
    </citation>
    <scope>NUCLEOTIDE SEQUENCE [LARGE SCALE GENOMIC DNA]</scope>
    <source>
        <strain evidence="5">CBS 568.67</strain>
    </source>
</reference>
<dbReference type="GO" id="GO:0016192">
    <property type="term" value="P:vesicle-mediated transport"/>
    <property type="evidence" value="ECO:0007669"/>
    <property type="project" value="InterPro"/>
</dbReference>
<dbReference type="InterPro" id="IPR004353">
    <property type="entry name" value="Mon1"/>
</dbReference>
<feature type="domain" description="FUZ/MON1/HPS1 first Longin" evidence="1">
    <location>
        <begin position="7"/>
        <end position="119"/>
    </location>
</feature>
<protein>
    <submittedName>
        <fullName evidence="5">Aste57867_18924 protein</fullName>
    </submittedName>
</protein>
<evidence type="ECO:0000259" key="1">
    <source>
        <dbReference type="Pfam" id="PF19036"/>
    </source>
</evidence>
<dbReference type="EMBL" id="CAADRA010006445">
    <property type="protein sequence ID" value="VFT95656.1"/>
    <property type="molecule type" value="Genomic_DNA"/>
</dbReference>
<reference evidence="4" key="2">
    <citation type="submission" date="2019-06" db="EMBL/GenBank/DDBJ databases">
        <title>Genomics analysis of Aphanomyces spp. identifies a new class of oomycete effector associated with host adaptation.</title>
        <authorList>
            <person name="Gaulin E."/>
        </authorList>
    </citation>
    <scope>NUCLEOTIDE SEQUENCE</scope>
    <source>
        <strain evidence="4">CBS 578.67</strain>
    </source>
</reference>
<dbReference type="PANTHER" id="PTHR13027:SF7">
    <property type="entry name" value="VACUOLAR FUSION PROTEIN MON1 HOMOLOG"/>
    <property type="match status" value="1"/>
</dbReference>
<dbReference type="InterPro" id="IPR043971">
    <property type="entry name" value="FUZ/MON1/HPS1_longin_2"/>
</dbReference>
<dbReference type="InterPro" id="IPR043970">
    <property type="entry name" value="FUZ/MON1/HPS1_longin_3"/>
</dbReference>
<dbReference type="EMBL" id="VJMH01006424">
    <property type="protein sequence ID" value="KAF0689651.1"/>
    <property type="molecule type" value="Genomic_DNA"/>
</dbReference>
<proteinExistence type="predicted"/>
<accession>A0A485LBN1</accession>
<dbReference type="AlphaFoldDB" id="A0A485LBN1"/>
<feature type="domain" description="FUZ/MON1/HPS1 second Longin" evidence="2">
    <location>
        <begin position="161"/>
        <end position="245"/>
    </location>
</feature>
<dbReference type="Proteomes" id="UP000332933">
    <property type="component" value="Unassembled WGS sequence"/>
</dbReference>
<evidence type="ECO:0000259" key="2">
    <source>
        <dbReference type="Pfam" id="PF19037"/>
    </source>
</evidence>
<dbReference type="InterPro" id="IPR043972">
    <property type="entry name" value="FUZ/MON1/HPS1_longin_1"/>
</dbReference>
<sequence length="410" mass="45665">MADLLQVHVLSAAGKPIFSTTSDDCSNASFSGLIQGISSFSDDTLRQITTSSHVLTFLPSPPLLYFCAASKSLAGLNVPRLLHLLKSHLLVFLTQNGLALMESNPNYDLRNLLYGTHGVLVAVTVAWTECVWAQLDHTGVAFWPMKADTRRALQHAMDIPGLVFGLVSRRGHVVAFRQGHKDHPFLVEDVHVLHHVVAHMPSFKSSESWTPLCLPAFNSTGFLYGYVVFLTPDVHVVLLSTDQAHTQFHAFQERTQDVLRPLLDTAGLLEQPPPGRPASLLPRRFVPLLVHFLYQHERTHEVVTPPFADCAVLDTPQWRTHILRQYCTLHRRLHGPTTHEPRKLGVPRTTEPNYPATIYFIRSETTVALGLVKPTGYLYVCCQPLLTADHATDLAEALYQVICNDMLTAA</sequence>
<dbReference type="Pfam" id="PF19038">
    <property type="entry name" value="Fuz_longin_3"/>
    <property type="match status" value="1"/>
</dbReference>